<dbReference type="SUPFAM" id="SSF53335">
    <property type="entry name" value="S-adenosyl-L-methionine-dependent methyltransferases"/>
    <property type="match status" value="1"/>
</dbReference>
<feature type="domain" description="Methyltransferase type 11" evidence="1">
    <location>
        <begin position="46"/>
        <end position="140"/>
    </location>
</feature>
<dbReference type="GO" id="GO:0008757">
    <property type="term" value="F:S-adenosylmethionine-dependent methyltransferase activity"/>
    <property type="evidence" value="ECO:0007669"/>
    <property type="project" value="InterPro"/>
</dbReference>
<comment type="caution">
    <text evidence="2">The sequence shown here is derived from an EMBL/GenBank/DDBJ whole genome shotgun (WGS) entry which is preliminary data.</text>
</comment>
<dbReference type="STRING" id="1122195.SAMN02745164_00603"/>
<organism evidence="2 3">
    <name type="scientific">Marinitoga hydrogenitolerans (strain DSM 16785 / JCM 12826 / AT1271)</name>
    <dbReference type="NCBI Taxonomy" id="1122195"/>
    <lineage>
        <taxon>Bacteria</taxon>
        <taxon>Thermotogati</taxon>
        <taxon>Thermotogota</taxon>
        <taxon>Thermotogae</taxon>
        <taxon>Petrotogales</taxon>
        <taxon>Petrotogaceae</taxon>
        <taxon>Marinitoga</taxon>
    </lineage>
</organism>
<gene>
    <name evidence="2" type="ORF">SAMN02745164_00603</name>
</gene>
<evidence type="ECO:0000313" key="2">
    <source>
        <dbReference type="EMBL" id="SHE52602.1"/>
    </source>
</evidence>
<name>A0A1M4U760_MARH1</name>
<evidence type="ECO:0000259" key="1">
    <source>
        <dbReference type="Pfam" id="PF08241"/>
    </source>
</evidence>
<reference evidence="2" key="1">
    <citation type="submission" date="2016-11" db="EMBL/GenBank/DDBJ databases">
        <authorList>
            <person name="Varghese N."/>
            <person name="Submissions S."/>
        </authorList>
    </citation>
    <scope>NUCLEOTIDE SEQUENCE [LARGE SCALE GENOMIC DNA]</scope>
    <source>
        <strain evidence="2">DSM 16785</strain>
    </source>
</reference>
<dbReference type="PANTHER" id="PTHR43591">
    <property type="entry name" value="METHYLTRANSFERASE"/>
    <property type="match status" value="1"/>
</dbReference>
<dbReference type="InterPro" id="IPR013216">
    <property type="entry name" value="Methyltransf_11"/>
</dbReference>
<dbReference type="CDD" id="cd02440">
    <property type="entry name" value="AdoMet_MTases"/>
    <property type="match status" value="1"/>
</dbReference>
<keyword evidence="2" id="KW-0489">Methyltransferase</keyword>
<dbReference type="RefSeq" id="WP_072863301.1">
    <property type="nucleotide sequence ID" value="NZ_FQUI01000006.1"/>
</dbReference>
<dbReference type="OrthoDB" id="45841at2"/>
<dbReference type="EMBL" id="FQUI01000006">
    <property type="protein sequence ID" value="SHE52602.1"/>
    <property type="molecule type" value="Genomic_DNA"/>
</dbReference>
<dbReference type="InterPro" id="IPR029063">
    <property type="entry name" value="SAM-dependent_MTases_sf"/>
</dbReference>
<keyword evidence="3" id="KW-1185">Reference proteome</keyword>
<accession>A0A1M4U760</accession>
<keyword evidence="2" id="KW-0808">Transferase</keyword>
<dbReference type="AlphaFoldDB" id="A0A1M4U760"/>
<dbReference type="Pfam" id="PF08241">
    <property type="entry name" value="Methyltransf_11"/>
    <property type="match status" value="1"/>
</dbReference>
<evidence type="ECO:0000313" key="3">
    <source>
        <dbReference type="Proteomes" id="UP000184334"/>
    </source>
</evidence>
<dbReference type="GO" id="GO:0032259">
    <property type="term" value="P:methylation"/>
    <property type="evidence" value="ECO:0007669"/>
    <property type="project" value="UniProtKB-KW"/>
</dbReference>
<protein>
    <submittedName>
        <fullName evidence="2">Methyltransferase, FkbM family</fullName>
    </submittedName>
</protein>
<dbReference type="Gene3D" id="3.40.50.150">
    <property type="entry name" value="Vaccinia Virus protein VP39"/>
    <property type="match status" value="1"/>
</dbReference>
<sequence length="249" mass="29351">MKSWEYYNKIADNYDEMYAEPYWEMHNKVSEKIIFDNINIKKGKILDIGAGTGYWSKIFLEKGFDVYAVEPSERMCEILENRFSGFNNIKIINGYGENLPLEDNMFDIVLAMGDVLSYAENQEEFIDEVNRVLKKDGYFIGTVDNLNKFIFDAFFSKDFDIIEVMKKKKRIKIGSSKFMSFYSTLFTKNDLEKILSQFFKNINIYGIMPFSWEGDSDFSKYWAEVLELEIKFSKSLFDVAEHLMYLVVK</sequence>
<proteinExistence type="predicted"/>
<dbReference type="Proteomes" id="UP000184334">
    <property type="component" value="Unassembled WGS sequence"/>
</dbReference>